<dbReference type="InterPro" id="IPR019734">
    <property type="entry name" value="TPR_rpt"/>
</dbReference>
<feature type="transmembrane region" description="Helical" evidence="1">
    <location>
        <begin position="29"/>
        <end position="49"/>
    </location>
</feature>
<name>A0A381P0Z6_9ZZZZ</name>
<evidence type="ECO:0000313" key="2">
    <source>
        <dbReference type="EMBL" id="SUZ60561.1"/>
    </source>
</evidence>
<dbReference type="AlphaFoldDB" id="A0A381P0Z6"/>
<reference evidence="2" key="1">
    <citation type="submission" date="2018-05" db="EMBL/GenBank/DDBJ databases">
        <authorList>
            <person name="Lanie J.A."/>
            <person name="Ng W.-L."/>
            <person name="Kazmierczak K.M."/>
            <person name="Andrzejewski T.M."/>
            <person name="Davidsen T.M."/>
            <person name="Wayne K.J."/>
            <person name="Tettelin H."/>
            <person name="Glass J.I."/>
            <person name="Rusch D."/>
            <person name="Podicherti R."/>
            <person name="Tsui H.-C.T."/>
            <person name="Winkler M.E."/>
        </authorList>
    </citation>
    <scope>NUCLEOTIDE SEQUENCE</scope>
</reference>
<keyword evidence="1" id="KW-1133">Transmembrane helix</keyword>
<organism evidence="2">
    <name type="scientific">marine metagenome</name>
    <dbReference type="NCBI Taxonomy" id="408172"/>
    <lineage>
        <taxon>unclassified sequences</taxon>
        <taxon>metagenomes</taxon>
        <taxon>ecological metagenomes</taxon>
    </lineage>
</organism>
<dbReference type="PROSITE" id="PS50005">
    <property type="entry name" value="TPR"/>
    <property type="match status" value="2"/>
</dbReference>
<accession>A0A381P0Z6</accession>
<sequence length="207" mass="23641">MSPFIILLAILNFGFQFWAISDCLRQRRNWLWILAVLFLGPLGAFGYMISELLKGRRFGPLQLPEGYVDDKRKYGGQSWQEHLTKKHPDVERPVDDERFIQLEKDIATNPAPALLFELADLHAQNGDMEKAVTYYRRGLERDQEDIYARYRLGKALATLGRHAEAVVHLNQVYETDPKHDYGVAAETLADALLASGQDAAACDRYEE</sequence>
<feature type="non-terminal residue" evidence="2">
    <location>
        <position position="207"/>
    </location>
</feature>
<dbReference type="Gene3D" id="1.25.40.10">
    <property type="entry name" value="Tetratricopeptide repeat domain"/>
    <property type="match status" value="1"/>
</dbReference>
<keyword evidence="1" id="KW-0812">Transmembrane</keyword>
<evidence type="ECO:0000256" key="1">
    <source>
        <dbReference type="SAM" id="Phobius"/>
    </source>
</evidence>
<dbReference type="SUPFAM" id="SSF48452">
    <property type="entry name" value="TPR-like"/>
    <property type="match status" value="1"/>
</dbReference>
<dbReference type="EMBL" id="UINC01000752">
    <property type="protein sequence ID" value="SUZ60561.1"/>
    <property type="molecule type" value="Genomic_DNA"/>
</dbReference>
<proteinExistence type="predicted"/>
<dbReference type="Pfam" id="PF13432">
    <property type="entry name" value="TPR_16"/>
    <property type="match status" value="1"/>
</dbReference>
<protein>
    <submittedName>
        <fullName evidence="2">Uncharacterized protein</fullName>
    </submittedName>
</protein>
<dbReference type="SMART" id="SM00028">
    <property type="entry name" value="TPR"/>
    <property type="match status" value="2"/>
</dbReference>
<keyword evidence="1" id="KW-0472">Membrane</keyword>
<gene>
    <name evidence="2" type="ORF">METZ01_LOCUS13415</name>
</gene>
<dbReference type="InterPro" id="IPR011990">
    <property type="entry name" value="TPR-like_helical_dom_sf"/>
</dbReference>